<sequence length="159" mass="18777">MGSRSEITTLLSLSVQKYINPHNDPRIYWAKEVTFDYATSKHVRVDYMQFKPKNNFISGLEKGDFYCYEVKSSLEDFHSKNGHNFLGDFNYYVMPEGVFKQVEKEIPYKVGVYVPAEKSRNGDWYKLKTIKKAIRQNREKSNIEMLFMMFRSAARDNVK</sequence>
<name>A0A1E3UAB9_9FIRM</name>
<dbReference type="Proteomes" id="UP000094271">
    <property type="component" value="Unassembled WGS sequence"/>
</dbReference>
<evidence type="ECO:0000313" key="1">
    <source>
        <dbReference type="EMBL" id="ODR45366.1"/>
    </source>
</evidence>
<dbReference type="EMBL" id="MEHA01000027">
    <property type="protein sequence ID" value="ODR45366.1"/>
    <property type="molecule type" value="Genomic_DNA"/>
</dbReference>
<gene>
    <name evidence="1" type="ORF">BEI59_26860</name>
</gene>
<comment type="caution">
    <text evidence="1">The sequence shown here is derived from an EMBL/GenBank/DDBJ whole genome shotgun (WGS) entry which is preliminary data.</text>
</comment>
<dbReference type="RefSeq" id="WP_069432112.1">
    <property type="nucleotide sequence ID" value="NZ_MEHA01000027.1"/>
</dbReference>
<reference evidence="1 2" key="1">
    <citation type="submission" date="2016-08" db="EMBL/GenBank/DDBJ databases">
        <authorList>
            <person name="Seilhamer J.J."/>
        </authorList>
    </citation>
    <scope>NUCLEOTIDE SEQUENCE [LARGE SCALE GENOMIC DNA]</scope>
    <source>
        <strain evidence="1 2">NML150140-1</strain>
    </source>
</reference>
<organism evidence="1 2">
    <name type="scientific">Eisenbergiella tayi</name>
    <dbReference type="NCBI Taxonomy" id="1432052"/>
    <lineage>
        <taxon>Bacteria</taxon>
        <taxon>Bacillati</taxon>
        <taxon>Bacillota</taxon>
        <taxon>Clostridia</taxon>
        <taxon>Lachnospirales</taxon>
        <taxon>Lachnospiraceae</taxon>
        <taxon>Eisenbergiella</taxon>
    </lineage>
</organism>
<evidence type="ECO:0000313" key="2">
    <source>
        <dbReference type="Proteomes" id="UP000094271"/>
    </source>
</evidence>
<dbReference type="AlphaFoldDB" id="A0A1E3UAB9"/>
<proteinExistence type="predicted"/>
<accession>A0A1E3UAB9</accession>
<protein>
    <submittedName>
        <fullName evidence="1">Uncharacterized protein</fullName>
    </submittedName>
</protein>
<dbReference type="OrthoDB" id="2190431at2"/>